<sequence>MVLNVEIISKEMVKPSSPTPHHLKHHKLSFLDQFQPPVYIPFIFFYSYDQLGYDGRVQKHQALKQSLSDTLTLFYPLAGRVKGNVVVDCNDNGVEYVEAQVRAQLSQVIENPNPEELEQYLSVEPWILIVSEILLSIQITFFDCGGMAIGVCMSHKLGDGLSLVSFINSWAAKSRGDHSKILGPIFDAALHFPPRDSLEYTPTAAITKQDKIVTRRFVFDKSKIAALKEAASSSQVKNPSRVEVVSAFIWRHFMEVVTQSQAKLKVDTQKIFLLIHMVNLRPKPSPPLPDHAFGNICWFTPPMLKLESPKDHHDLVSQLRGKIREINSDYVKKIQTGEEYLKLLNRSNENQSTTVDTETFIFSSRCGFPLYEVDYGWGKPVWVCPPASPTKNRVTLMSTRSGDGIEAWVTMLEEDMVMFENNHEILSLVPTLSVPQNPIVD</sequence>
<dbReference type="InterPro" id="IPR023213">
    <property type="entry name" value="CAT-like_dom_sf"/>
</dbReference>
<organism evidence="4 5">
    <name type="scientific">Ilex paraguariensis</name>
    <name type="common">yerba mate</name>
    <dbReference type="NCBI Taxonomy" id="185542"/>
    <lineage>
        <taxon>Eukaryota</taxon>
        <taxon>Viridiplantae</taxon>
        <taxon>Streptophyta</taxon>
        <taxon>Embryophyta</taxon>
        <taxon>Tracheophyta</taxon>
        <taxon>Spermatophyta</taxon>
        <taxon>Magnoliopsida</taxon>
        <taxon>eudicotyledons</taxon>
        <taxon>Gunneridae</taxon>
        <taxon>Pentapetalae</taxon>
        <taxon>asterids</taxon>
        <taxon>campanulids</taxon>
        <taxon>Aquifoliales</taxon>
        <taxon>Aquifoliaceae</taxon>
        <taxon>Ilex</taxon>
    </lineage>
</organism>
<evidence type="ECO:0000256" key="3">
    <source>
        <dbReference type="ARBA" id="ARBA00023315"/>
    </source>
</evidence>
<dbReference type="Proteomes" id="UP001642360">
    <property type="component" value="Unassembled WGS sequence"/>
</dbReference>
<dbReference type="Pfam" id="PF02458">
    <property type="entry name" value="Transferase"/>
    <property type="match status" value="1"/>
</dbReference>
<protein>
    <recommendedName>
        <fullName evidence="6">Vinorine synthase</fullName>
    </recommendedName>
</protein>
<dbReference type="AlphaFoldDB" id="A0ABC8TUM9"/>
<comment type="caution">
    <text evidence="4">The sequence shown here is derived from an EMBL/GenBank/DDBJ whole genome shotgun (WGS) entry which is preliminary data.</text>
</comment>
<keyword evidence="2" id="KW-0808">Transferase</keyword>
<evidence type="ECO:0008006" key="6">
    <source>
        <dbReference type="Google" id="ProtNLM"/>
    </source>
</evidence>
<dbReference type="GO" id="GO:0016746">
    <property type="term" value="F:acyltransferase activity"/>
    <property type="evidence" value="ECO:0007669"/>
    <property type="project" value="UniProtKB-KW"/>
</dbReference>
<keyword evidence="5" id="KW-1185">Reference proteome</keyword>
<dbReference type="Gene3D" id="3.30.559.10">
    <property type="entry name" value="Chloramphenicol acetyltransferase-like domain"/>
    <property type="match status" value="2"/>
</dbReference>
<gene>
    <name evidence="4" type="ORF">ILEXP_LOCUS42249</name>
</gene>
<dbReference type="PANTHER" id="PTHR31623">
    <property type="entry name" value="F21J9.9"/>
    <property type="match status" value="1"/>
</dbReference>
<evidence type="ECO:0000256" key="1">
    <source>
        <dbReference type="ARBA" id="ARBA00009861"/>
    </source>
</evidence>
<comment type="similarity">
    <text evidence="1">Belongs to the plant acyltransferase family.</text>
</comment>
<evidence type="ECO:0000313" key="5">
    <source>
        <dbReference type="Proteomes" id="UP001642360"/>
    </source>
</evidence>
<dbReference type="EMBL" id="CAUOFW020006024">
    <property type="protein sequence ID" value="CAK9172601.1"/>
    <property type="molecule type" value="Genomic_DNA"/>
</dbReference>
<accession>A0ABC8TUM9</accession>
<keyword evidence="3" id="KW-0012">Acyltransferase</keyword>
<reference evidence="4 5" key="1">
    <citation type="submission" date="2024-02" db="EMBL/GenBank/DDBJ databases">
        <authorList>
            <person name="Vignale AGUSTIN F."/>
            <person name="Sosa J E."/>
            <person name="Modenutti C."/>
        </authorList>
    </citation>
    <scope>NUCLEOTIDE SEQUENCE [LARGE SCALE GENOMIC DNA]</scope>
</reference>
<evidence type="ECO:0000313" key="4">
    <source>
        <dbReference type="EMBL" id="CAK9172601.1"/>
    </source>
</evidence>
<name>A0ABC8TUM9_9AQUA</name>
<dbReference type="PANTHER" id="PTHR31623:SF110">
    <property type="entry name" value="VINORINE SYNTHASE-LIKE"/>
    <property type="match status" value="1"/>
</dbReference>
<proteinExistence type="inferred from homology"/>
<evidence type="ECO:0000256" key="2">
    <source>
        <dbReference type="ARBA" id="ARBA00022679"/>
    </source>
</evidence>